<sequence>MPEYQLQIKQVVDYPRCRIYREFIHKLINDRSIRINGGSGLFHFTVLCSYANFRTSYRRIDGISYTVSPGEWVCTVKELSCWFRTRFHRQALSMLDTLQKQHLISYTLLGRGNVVKYKILHWARHNSALEYNAPCQKDTGFFFLPVSVALELVSSARCSEMDIVLDLWVSAVYNDTQVQGSEVGPVAYFRNGTGNPLVSYTELSCRWGLSRATVCRILKKLDGLGYISIMSFPGRHGSVIYLQNYLSTMFEISDVLIDKEEVAMTLNIHLELPETAETEESHSISEHEVIVSDALSSVSKSHIETILRKMADILSTQGISCFSCPLSRYKLYPLSDDCWEELIPRARGKSTVHFGLTILCGTNTSIATFELTLTPSEEHENRRNLK</sequence>
<gene>
    <name evidence="1" type="ORF">KHY35_20750</name>
</gene>
<reference evidence="1" key="1">
    <citation type="submission" date="2021-02" db="EMBL/GenBank/DDBJ databases">
        <title>Infant gut strain persistence is associated with maternal origin, phylogeny, and functional potential including surface adhesion and iron acquisition.</title>
        <authorList>
            <person name="Lou Y.C."/>
        </authorList>
    </citation>
    <scope>NUCLEOTIDE SEQUENCE</scope>
    <source>
        <strain evidence="1">L3_082_243G1_dasL3_082_243G1_maxbin2.maxbin.015s ta_sub</strain>
    </source>
</reference>
<protein>
    <recommendedName>
        <fullName evidence="3">MarR family transcriptional regulator</fullName>
    </recommendedName>
</protein>
<dbReference type="Proteomes" id="UP000782901">
    <property type="component" value="Unassembled WGS sequence"/>
</dbReference>
<accession>A0A943E0F3</accession>
<evidence type="ECO:0008006" key="3">
    <source>
        <dbReference type="Google" id="ProtNLM"/>
    </source>
</evidence>
<proteinExistence type="predicted"/>
<evidence type="ECO:0000313" key="1">
    <source>
        <dbReference type="EMBL" id="MBS5413103.1"/>
    </source>
</evidence>
<dbReference type="AlphaFoldDB" id="A0A943E0F3"/>
<organism evidence="1 2">
    <name type="scientific">Bacteroides thetaiotaomicron</name>
    <dbReference type="NCBI Taxonomy" id="818"/>
    <lineage>
        <taxon>Bacteria</taxon>
        <taxon>Pseudomonadati</taxon>
        <taxon>Bacteroidota</taxon>
        <taxon>Bacteroidia</taxon>
        <taxon>Bacteroidales</taxon>
        <taxon>Bacteroidaceae</taxon>
        <taxon>Bacteroides</taxon>
    </lineage>
</organism>
<name>A0A943E0F3_BACT4</name>
<dbReference type="EMBL" id="JAGZEE010000043">
    <property type="protein sequence ID" value="MBS5413103.1"/>
    <property type="molecule type" value="Genomic_DNA"/>
</dbReference>
<evidence type="ECO:0000313" key="2">
    <source>
        <dbReference type="Proteomes" id="UP000782901"/>
    </source>
</evidence>
<comment type="caution">
    <text evidence="1">The sequence shown here is derived from an EMBL/GenBank/DDBJ whole genome shotgun (WGS) entry which is preliminary data.</text>
</comment>